<dbReference type="HOGENOM" id="CLU_058675_0_0_1"/>
<evidence type="ECO:0000313" key="3">
    <source>
        <dbReference type="EMBL" id="EEU39630.1"/>
    </source>
</evidence>
<dbReference type="InterPro" id="IPR021084">
    <property type="entry name" value="Het-s_prion_dom"/>
</dbReference>
<dbReference type="InterPro" id="IPR029498">
    <property type="entry name" value="HeLo_dom"/>
</dbReference>
<accession>C7ZA77</accession>
<organism evidence="3 4">
    <name type="scientific">Fusarium vanettenii (strain ATCC MYA-4622 / CBS 123669 / FGSC 9596 / NRRL 45880 / 77-13-4)</name>
    <name type="common">Fusarium solani subsp. pisi</name>
    <dbReference type="NCBI Taxonomy" id="660122"/>
    <lineage>
        <taxon>Eukaryota</taxon>
        <taxon>Fungi</taxon>
        <taxon>Dikarya</taxon>
        <taxon>Ascomycota</taxon>
        <taxon>Pezizomycotina</taxon>
        <taxon>Sordariomycetes</taxon>
        <taxon>Hypocreomycetidae</taxon>
        <taxon>Hypocreales</taxon>
        <taxon>Nectriaceae</taxon>
        <taxon>Fusarium</taxon>
        <taxon>Fusarium solani species complex</taxon>
        <taxon>Fusarium vanettenii</taxon>
    </lineage>
</organism>
<dbReference type="OMA" id="MEDKARF"/>
<dbReference type="VEuPathDB" id="FungiDB:NECHADRAFT_82003"/>
<gene>
    <name evidence="3" type="ORF">NECHADRAFT_82003</name>
</gene>
<dbReference type="Pfam" id="PF14479">
    <property type="entry name" value="HeLo"/>
    <property type="match status" value="1"/>
</dbReference>
<protein>
    <submittedName>
        <fullName evidence="3">Uncharacterized protein</fullName>
    </submittedName>
</protein>
<dbReference type="EMBL" id="GG698912">
    <property type="protein sequence ID" value="EEU39630.1"/>
    <property type="molecule type" value="Genomic_DNA"/>
</dbReference>
<dbReference type="Gene3D" id="1.20.120.1020">
    <property type="entry name" value="Prion-inhibition and propagation, HeLo domain"/>
    <property type="match status" value="1"/>
</dbReference>
<feature type="domain" description="Het-s prion-forming" evidence="1">
    <location>
        <begin position="176"/>
        <end position="240"/>
    </location>
</feature>
<keyword evidence="4" id="KW-1185">Reference proteome</keyword>
<dbReference type="AlphaFoldDB" id="C7ZA77"/>
<dbReference type="KEGG" id="nhe:NECHADRAFT_82003"/>
<name>C7ZA77_FUSV7</name>
<dbReference type="Proteomes" id="UP000005206">
    <property type="component" value="Chromosome 6"/>
</dbReference>
<reference evidence="3 4" key="1">
    <citation type="journal article" date="2009" name="PLoS Genet.">
        <title>The genome of Nectria haematococca: contribution of supernumerary chromosomes to gene expansion.</title>
        <authorList>
            <person name="Coleman J.J."/>
            <person name="Rounsley S.D."/>
            <person name="Rodriguez-Carres M."/>
            <person name="Kuo A."/>
            <person name="Wasmann C.C."/>
            <person name="Grimwood J."/>
            <person name="Schmutz J."/>
            <person name="Taga M."/>
            <person name="White G.J."/>
            <person name="Zhou S."/>
            <person name="Schwartz D.C."/>
            <person name="Freitag M."/>
            <person name="Ma L.J."/>
            <person name="Danchin E.G."/>
            <person name="Henrissat B."/>
            <person name="Coutinho P.M."/>
            <person name="Nelson D.R."/>
            <person name="Straney D."/>
            <person name="Napoli C.A."/>
            <person name="Barker B.M."/>
            <person name="Gribskov M."/>
            <person name="Rep M."/>
            <person name="Kroken S."/>
            <person name="Molnar I."/>
            <person name="Rensing C."/>
            <person name="Kennell J.C."/>
            <person name="Zamora J."/>
            <person name="Farman M.L."/>
            <person name="Selker E.U."/>
            <person name="Salamov A."/>
            <person name="Shapiro H."/>
            <person name="Pangilinan J."/>
            <person name="Lindquist E."/>
            <person name="Lamers C."/>
            <person name="Grigoriev I.V."/>
            <person name="Geiser D.M."/>
            <person name="Covert S.F."/>
            <person name="Temporini E."/>
            <person name="Vanetten H.D."/>
        </authorList>
    </citation>
    <scope>NUCLEOTIDE SEQUENCE [LARGE SCALE GENOMIC DNA]</scope>
    <source>
        <strain evidence="4">ATCC MYA-4622 / CBS 123669 / FGSC 9596 / NRRL 45880 / 77-13-4</strain>
    </source>
</reference>
<feature type="domain" description="Prion-inhibition and propagation HeLo" evidence="2">
    <location>
        <begin position="3"/>
        <end position="143"/>
    </location>
</feature>
<dbReference type="OrthoDB" id="20872at2759"/>
<dbReference type="Pfam" id="PF11558">
    <property type="entry name" value="HET-s_218-289"/>
    <property type="match status" value="1"/>
</dbReference>
<sequence>MGGEAVGVNTEPRFATDNSDDITAQRVCRVLEETRLCFEGVHRLSSRYSPPADSRGLTHSELTPVARNLHSRMEDIVHQRQKRGKLLEKASQALYSNKYLDQLIGDIAGLVGNLENLYPVQMQRRRFVGLEMEAVDDDMSLSTLKNAGSGTDGVLSEVVTNKMQAIADRTEAITGKLEATATRNEPGKTLVEEMERIRVGNEWSESVLNQGALVMDRTENKALAITARGGATIHIGSSFGRRSIFD</sequence>
<dbReference type="eggNOG" id="ENOG502S8GV">
    <property type="taxonomic scope" value="Eukaryota"/>
</dbReference>
<evidence type="ECO:0000259" key="1">
    <source>
        <dbReference type="Pfam" id="PF11558"/>
    </source>
</evidence>
<dbReference type="RefSeq" id="XP_003045343.1">
    <property type="nucleotide sequence ID" value="XM_003045297.1"/>
</dbReference>
<dbReference type="InParanoid" id="C7ZA77"/>
<evidence type="ECO:0000313" key="4">
    <source>
        <dbReference type="Proteomes" id="UP000005206"/>
    </source>
</evidence>
<proteinExistence type="predicted"/>
<dbReference type="InterPro" id="IPR038305">
    <property type="entry name" value="HeLo_sf"/>
</dbReference>
<dbReference type="GeneID" id="9672121"/>
<dbReference type="STRING" id="660122.C7ZA77"/>
<evidence type="ECO:0000259" key="2">
    <source>
        <dbReference type="Pfam" id="PF14479"/>
    </source>
</evidence>